<feature type="transmembrane region" description="Helical" evidence="1">
    <location>
        <begin position="37"/>
        <end position="62"/>
    </location>
</feature>
<evidence type="ECO:0008006" key="4">
    <source>
        <dbReference type="Google" id="ProtNLM"/>
    </source>
</evidence>
<keyword evidence="1" id="KW-0472">Membrane</keyword>
<comment type="caution">
    <text evidence="2">The sequence shown here is derived from an EMBL/GenBank/DDBJ whole genome shotgun (WGS) entry which is preliminary data.</text>
</comment>
<organism evidence="2 3">
    <name type="scientific">Streptomonospora algeriensis</name>
    <dbReference type="NCBI Taxonomy" id="995084"/>
    <lineage>
        <taxon>Bacteria</taxon>
        <taxon>Bacillati</taxon>
        <taxon>Actinomycetota</taxon>
        <taxon>Actinomycetes</taxon>
        <taxon>Streptosporangiales</taxon>
        <taxon>Nocardiopsidaceae</taxon>
        <taxon>Streptomonospora</taxon>
    </lineage>
</organism>
<protein>
    <recommendedName>
        <fullName evidence="4">Major facilitator superfamily (MFS) profile domain-containing protein</fullName>
    </recommendedName>
</protein>
<keyword evidence="1" id="KW-0812">Transmembrane</keyword>
<sequence length="85" mass="8507">MTEMAGAVQWAVPVTPAGRPQRAYGSTFSTAASASGLGFPVLSVLFAGVLLPGTAFTLIAAVGARGSDERRIPAPAGGEATFGNR</sequence>
<dbReference type="EMBL" id="JBHTHR010001002">
    <property type="protein sequence ID" value="MFD0803608.1"/>
    <property type="molecule type" value="Genomic_DNA"/>
</dbReference>
<proteinExistence type="predicted"/>
<keyword evidence="1" id="KW-1133">Transmembrane helix</keyword>
<accession>A0ABW3BM39</accession>
<evidence type="ECO:0000313" key="3">
    <source>
        <dbReference type="Proteomes" id="UP001596956"/>
    </source>
</evidence>
<keyword evidence="3" id="KW-1185">Reference proteome</keyword>
<dbReference type="Proteomes" id="UP001596956">
    <property type="component" value="Unassembled WGS sequence"/>
</dbReference>
<gene>
    <name evidence="2" type="ORF">ACFQZU_20135</name>
</gene>
<evidence type="ECO:0000313" key="2">
    <source>
        <dbReference type="EMBL" id="MFD0803608.1"/>
    </source>
</evidence>
<evidence type="ECO:0000256" key="1">
    <source>
        <dbReference type="SAM" id="Phobius"/>
    </source>
</evidence>
<reference evidence="3" key="1">
    <citation type="journal article" date="2019" name="Int. J. Syst. Evol. Microbiol.">
        <title>The Global Catalogue of Microorganisms (GCM) 10K type strain sequencing project: providing services to taxonomists for standard genome sequencing and annotation.</title>
        <authorList>
            <consortium name="The Broad Institute Genomics Platform"/>
            <consortium name="The Broad Institute Genome Sequencing Center for Infectious Disease"/>
            <person name="Wu L."/>
            <person name="Ma J."/>
        </authorList>
    </citation>
    <scope>NUCLEOTIDE SEQUENCE [LARGE SCALE GENOMIC DNA]</scope>
    <source>
        <strain evidence="3">CCUG 63369</strain>
    </source>
</reference>
<name>A0ABW3BM39_9ACTN</name>